<evidence type="ECO:0000256" key="1">
    <source>
        <dbReference type="ARBA" id="ARBA00005043"/>
    </source>
</evidence>
<organism evidence="4">
    <name type="scientific">Aegilops tauschii</name>
    <name type="common">Tausch's goatgrass</name>
    <name type="synonym">Aegilops squarrosa</name>
    <dbReference type="NCBI Taxonomy" id="37682"/>
    <lineage>
        <taxon>Eukaryota</taxon>
        <taxon>Viridiplantae</taxon>
        <taxon>Streptophyta</taxon>
        <taxon>Embryophyta</taxon>
        <taxon>Tracheophyta</taxon>
        <taxon>Spermatophyta</taxon>
        <taxon>Magnoliopsida</taxon>
        <taxon>Liliopsida</taxon>
        <taxon>Poales</taxon>
        <taxon>Poaceae</taxon>
        <taxon>BOP clade</taxon>
        <taxon>Pooideae</taxon>
        <taxon>Triticodae</taxon>
        <taxon>Triticeae</taxon>
        <taxon>Triticinae</taxon>
        <taxon>Aegilops</taxon>
    </lineage>
</organism>
<reference evidence="4" key="1">
    <citation type="submission" date="2015-06" db="UniProtKB">
        <authorList>
            <consortium name="EnsemblPlants"/>
        </authorList>
    </citation>
    <scope>IDENTIFICATION</scope>
</reference>
<evidence type="ECO:0000256" key="3">
    <source>
        <dbReference type="SAM" id="MobiDB-lite"/>
    </source>
</evidence>
<sequence>MASRGAECSGEGGREVRRVWEPEVGTDDKRRKNVGRNGRVDTRRLRPPFCPRLRGRAELLHCPQVPSAASATPRPPRVTVLLPWTRTRTLRYGRCAFGPTLRTSSKHLLFLPWLPPPPQLEAEMEEYGAGDLLSEAMCAGARVVVVEDCVEAPAAFVLHLLLKRALAAGGGGGGGAALLALAQPFSHYDRVLRKMGCNLSMHRKSGTQGGAIADSLAQLYSAVQRVVETCRAGENAGRFTVMIDDVSLLEVAANGSADDVLDFLHYCVTLTSEMNCSLVVLIHEDIYSSEDGVGLLAHLRYIADLVIKAAPLSTGLATDVHGQLSVVNKGMLIEQRPAKGQKVWSFHFKVKENGADFFYPGSRH</sequence>
<feature type="compositionally biased region" description="Basic and acidic residues" evidence="3">
    <location>
        <begin position="12"/>
        <end position="30"/>
    </location>
</feature>
<evidence type="ECO:0008006" key="5">
    <source>
        <dbReference type="Google" id="ProtNLM"/>
    </source>
</evidence>
<dbReference type="PANTHER" id="PTHR16184">
    <property type="entry name" value="ELONGATOR COMPLEX PROTEIN 6"/>
    <property type="match status" value="1"/>
</dbReference>
<dbReference type="UniPathway" id="UPA00988"/>
<dbReference type="PANTHER" id="PTHR16184:SF6">
    <property type="entry name" value="ELONGATOR COMPLEX PROTEIN 6"/>
    <property type="match status" value="1"/>
</dbReference>
<comment type="pathway">
    <text evidence="1">tRNA modification; 5-methoxycarbonylmethyl-2-thiouridine-tRNA biosynthesis.</text>
</comment>
<dbReference type="InterPro" id="IPR027417">
    <property type="entry name" value="P-loop_NTPase"/>
</dbReference>
<dbReference type="GO" id="GO:0002098">
    <property type="term" value="P:tRNA wobble uridine modification"/>
    <property type="evidence" value="ECO:0007669"/>
    <property type="project" value="InterPro"/>
</dbReference>
<dbReference type="EnsemblPlants" id="EMT32290">
    <property type="protein sequence ID" value="EMT32290"/>
    <property type="gene ID" value="F775_09391"/>
</dbReference>
<name>M8C4S7_AEGTA</name>
<dbReference type="CDD" id="cd19495">
    <property type="entry name" value="Elp6"/>
    <property type="match status" value="1"/>
</dbReference>
<feature type="region of interest" description="Disordered" evidence="3">
    <location>
        <begin position="1"/>
        <end position="47"/>
    </location>
</feature>
<comment type="similarity">
    <text evidence="2">Belongs to the ELP6 family.</text>
</comment>
<dbReference type="InterPro" id="IPR018627">
    <property type="entry name" value="ELP6"/>
</dbReference>
<evidence type="ECO:0000256" key="2">
    <source>
        <dbReference type="ARBA" id="ARBA00008837"/>
    </source>
</evidence>
<dbReference type="GO" id="GO:0033588">
    <property type="term" value="C:elongator holoenzyme complex"/>
    <property type="evidence" value="ECO:0007669"/>
    <property type="project" value="InterPro"/>
</dbReference>
<evidence type="ECO:0000313" key="4">
    <source>
        <dbReference type="EnsemblPlants" id="EMT32290"/>
    </source>
</evidence>
<proteinExistence type="inferred from homology"/>
<accession>M8C4S7</accession>
<dbReference type="Gene3D" id="3.40.50.300">
    <property type="entry name" value="P-loop containing nucleotide triphosphate hydrolases"/>
    <property type="match status" value="1"/>
</dbReference>
<dbReference type="Pfam" id="PF09807">
    <property type="entry name" value="ELP6"/>
    <property type="match status" value="1"/>
</dbReference>
<dbReference type="AlphaFoldDB" id="M8C4S7"/>
<protein>
    <recommendedName>
        <fullName evidence="5">Elongator complex protein 6</fullName>
    </recommendedName>
</protein>